<accession>A0AAJ7RSW9</accession>
<evidence type="ECO:0000313" key="3">
    <source>
        <dbReference type="RefSeq" id="XP_024946523.1"/>
    </source>
</evidence>
<dbReference type="RefSeq" id="XP_024946523.1">
    <property type="nucleotide sequence ID" value="XM_025090755.1"/>
</dbReference>
<evidence type="ECO:0000313" key="2">
    <source>
        <dbReference type="Proteomes" id="UP000694920"/>
    </source>
</evidence>
<dbReference type="AlphaFoldDB" id="A0AAJ7RSW9"/>
<dbReference type="Proteomes" id="UP000694920">
    <property type="component" value="Unplaced"/>
</dbReference>
<sequence length="121" mass="13278">MGRREAEGVRVVATATSCEVSAPQVLVREGQCEKSIPTRGHTHVSPTEATVSATPQRTNPTKPPATPSSDVVAAATTTSQKEQHMHTWTRSRHTYNESANELTRSKIVILKLYTIPKRSRT</sequence>
<protein>
    <submittedName>
        <fullName evidence="3">Uncharacterized protein LOC112495194</fullName>
    </submittedName>
</protein>
<keyword evidence="2" id="KW-1185">Reference proteome</keyword>
<feature type="compositionally biased region" description="Polar residues" evidence="1">
    <location>
        <begin position="44"/>
        <end position="60"/>
    </location>
</feature>
<name>A0AAJ7RSW9_CEPCN</name>
<proteinExistence type="predicted"/>
<dbReference type="KEGG" id="ccin:112495194"/>
<dbReference type="GeneID" id="112495194"/>
<gene>
    <name evidence="3" type="primary">LOC112495194</name>
</gene>
<organism evidence="2 3">
    <name type="scientific">Cephus cinctus</name>
    <name type="common">Wheat stem sawfly</name>
    <dbReference type="NCBI Taxonomy" id="211228"/>
    <lineage>
        <taxon>Eukaryota</taxon>
        <taxon>Metazoa</taxon>
        <taxon>Ecdysozoa</taxon>
        <taxon>Arthropoda</taxon>
        <taxon>Hexapoda</taxon>
        <taxon>Insecta</taxon>
        <taxon>Pterygota</taxon>
        <taxon>Neoptera</taxon>
        <taxon>Endopterygota</taxon>
        <taxon>Hymenoptera</taxon>
        <taxon>Cephoidea</taxon>
        <taxon>Cephidae</taxon>
        <taxon>Cephus</taxon>
    </lineage>
</organism>
<evidence type="ECO:0000256" key="1">
    <source>
        <dbReference type="SAM" id="MobiDB-lite"/>
    </source>
</evidence>
<reference evidence="3" key="1">
    <citation type="submission" date="2025-08" db="UniProtKB">
        <authorList>
            <consortium name="RefSeq"/>
        </authorList>
    </citation>
    <scope>IDENTIFICATION</scope>
</reference>
<feature type="region of interest" description="Disordered" evidence="1">
    <location>
        <begin position="35"/>
        <end position="92"/>
    </location>
</feature>